<keyword evidence="4" id="KW-0433">Leucine-rich repeat</keyword>
<dbReference type="FunFam" id="3.80.10.10:FF:000213">
    <property type="entry name" value="Tyrosine-sulfated glycopeptide receptor 1"/>
    <property type="match status" value="1"/>
</dbReference>
<dbReference type="RefSeq" id="XP_014504002.1">
    <property type="nucleotide sequence ID" value="XM_014648516.2"/>
</dbReference>
<dbReference type="Pfam" id="PF13855">
    <property type="entry name" value="LRR_8"/>
    <property type="match status" value="3"/>
</dbReference>
<comment type="similarity">
    <text evidence="2">Belongs to the RLP family.</text>
</comment>
<dbReference type="SMART" id="SM00369">
    <property type="entry name" value="LRR_TYP"/>
    <property type="match status" value="9"/>
</dbReference>
<evidence type="ECO:0000259" key="14">
    <source>
        <dbReference type="Pfam" id="PF08263"/>
    </source>
</evidence>
<keyword evidence="9 12" id="KW-0472">Membrane</keyword>
<evidence type="ECO:0000256" key="1">
    <source>
        <dbReference type="ARBA" id="ARBA00004251"/>
    </source>
</evidence>
<dbReference type="InterPro" id="IPR013210">
    <property type="entry name" value="LRR_N_plant-typ"/>
</dbReference>
<evidence type="ECO:0000256" key="10">
    <source>
        <dbReference type="ARBA" id="ARBA00023170"/>
    </source>
</evidence>
<dbReference type="InterPro" id="IPR003591">
    <property type="entry name" value="Leu-rich_rpt_typical-subtyp"/>
</dbReference>
<dbReference type="Pfam" id="PF08263">
    <property type="entry name" value="LRRNT_2"/>
    <property type="match status" value="1"/>
</dbReference>
<comment type="subcellular location">
    <subcellularLocation>
        <location evidence="1">Cell membrane</location>
        <topology evidence="1">Single-pass type I membrane protein</topology>
    </subcellularLocation>
</comment>
<evidence type="ECO:0000256" key="9">
    <source>
        <dbReference type="ARBA" id="ARBA00023136"/>
    </source>
</evidence>
<organism evidence="15 16">
    <name type="scientific">Vigna radiata var. radiata</name>
    <name type="common">Mung bean</name>
    <name type="synonym">Phaseolus aureus</name>
    <dbReference type="NCBI Taxonomy" id="3916"/>
    <lineage>
        <taxon>Eukaryota</taxon>
        <taxon>Viridiplantae</taxon>
        <taxon>Streptophyta</taxon>
        <taxon>Embryophyta</taxon>
        <taxon>Tracheophyta</taxon>
        <taxon>Spermatophyta</taxon>
        <taxon>Magnoliopsida</taxon>
        <taxon>eudicotyledons</taxon>
        <taxon>Gunneridae</taxon>
        <taxon>Pentapetalae</taxon>
        <taxon>rosids</taxon>
        <taxon>fabids</taxon>
        <taxon>Fabales</taxon>
        <taxon>Fabaceae</taxon>
        <taxon>Papilionoideae</taxon>
        <taxon>50 kb inversion clade</taxon>
        <taxon>NPAAA clade</taxon>
        <taxon>indigoferoid/millettioid clade</taxon>
        <taxon>Phaseoleae</taxon>
        <taxon>Vigna</taxon>
    </lineage>
</organism>
<dbReference type="Pfam" id="PF00560">
    <property type="entry name" value="LRR_1"/>
    <property type="match status" value="5"/>
</dbReference>
<feature type="chain" id="PRO_5010299288" evidence="13">
    <location>
        <begin position="25"/>
        <end position="948"/>
    </location>
</feature>
<evidence type="ECO:0000256" key="12">
    <source>
        <dbReference type="SAM" id="Phobius"/>
    </source>
</evidence>
<keyword evidence="10" id="KW-0675">Receptor</keyword>
<dbReference type="OrthoDB" id="442066at2759"/>
<evidence type="ECO:0000256" key="11">
    <source>
        <dbReference type="ARBA" id="ARBA00023180"/>
    </source>
</evidence>
<evidence type="ECO:0000313" key="16">
    <source>
        <dbReference type="RefSeq" id="XP_014504002.1"/>
    </source>
</evidence>
<keyword evidence="5 12" id="KW-0812">Transmembrane</keyword>
<accession>A0A1S3UD89</accession>
<evidence type="ECO:0000256" key="8">
    <source>
        <dbReference type="ARBA" id="ARBA00022989"/>
    </source>
</evidence>
<sequence>MGWVRLSYFLIFHCLLLHFPSYNCLLCNPRDKSALLQFKNSFLTNISSYVALFTEDLCSSYSSNMKSWNNLTDCCGWDGVTCDIRSGYVIGLNFSCIDLRGELLGPNSSIFSLRHLQQLTIAFSDFSGSSIHSTIGDLVNLTHLTLLNFGMTGDVPSTISHLSKLEYLLIGSINSLLNDPIKSYSKMRLDDYTWNRLIHNATNLREIYLDEVNMSSVGESSLSLLTNLSSSLLSLVLYDTQIKGKLPTAILRLPNLQEIDLSFNENVRGELPNSNWTTPLIILILRHTAFSGYIPDSIGHLKSLYILQLNSCNFHGFIPPSLFNLTQLSHLDLSNNKLVGPIPTQITTLSELLILNLNDNILNGSIPRWCYFLPSLSFLYLRNNQFTGSIGEFSTNSLQYLSLSNNKLQGNFPNSIFQLQNLTFLNLSSNDLSGVVDFHQFSKLKTIFYLDLSHNSLLSLKFENNFDCILPNLQYLFLSSSNVSSFPKFIAPNLEDLDLSHNRIRGSIPKWFHENLLRSSKNIRYIDLSFNKLRGDLPIPPNGLEIFLVSNNELSGNISLAMCNASTLFILNLAHNNLTGLIPQCLATFPSLSVLDLQNNNLYGSIPDNFSKGNSFETLKLNGNQLKGPLPRSLAHCTNLEVLDLGNNNIEDMFPHWLEILTTLQVLSLRSNKFHGVITSFDTKLPFSRLRIFDISGNYFTGPLPVSYIHNFQGMMNANDNQTGLKYLGENSLYNDSIVIVMKGIYIELTRILTVFTSIDLSNNMFEGEIPKVIGELHSLKGLNLSHNRITGTIPLSLGNLSNLEWLDLSCNQLKGEIPMTLTNLNFLSVLNLSKNQLEGMIPMGGQFNTFDNISYVGNLMLCGLPLSRSCKGNKEMLQHSTFDEESGFEWKAVVIGYGCGTIFGIILGYNVFFSGKPQWLTRLVEVVFNVRLPRTNNRKHVISLGRS</sequence>
<dbReference type="AlphaFoldDB" id="A0A1S3UD89"/>
<keyword evidence="11" id="KW-0325">Glycoprotein</keyword>
<dbReference type="SUPFAM" id="SSF52058">
    <property type="entry name" value="L domain-like"/>
    <property type="match status" value="3"/>
</dbReference>
<dbReference type="FunFam" id="3.80.10.10:FF:000095">
    <property type="entry name" value="LRR receptor-like serine/threonine-protein kinase GSO1"/>
    <property type="match status" value="1"/>
</dbReference>
<gene>
    <name evidence="16" type="primary">LOC106764254</name>
</gene>
<evidence type="ECO:0000256" key="13">
    <source>
        <dbReference type="SAM" id="SignalP"/>
    </source>
</evidence>
<keyword evidence="7" id="KW-0677">Repeat</keyword>
<dbReference type="InterPro" id="IPR046956">
    <property type="entry name" value="RLP23-like"/>
</dbReference>
<dbReference type="STRING" id="3916.A0A1S3UD89"/>
<dbReference type="PROSITE" id="PS51450">
    <property type="entry name" value="LRR"/>
    <property type="match status" value="3"/>
</dbReference>
<evidence type="ECO:0000256" key="7">
    <source>
        <dbReference type="ARBA" id="ARBA00022737"/>
    </source>
</evidence>
<keyword evidence="15" id="KW-1185">Reference proteome</keyword>
<evidence type="ECO:0000256" key="2">
    <source>
        <dbReference type="ARBA" id="ARBA00009592"/>
    </source>
</evidence>
<dbReference type="InterPro" id="IPR032675">
    <property type="entry name" value="LRR_dom_sf"/>
</dbReference>
<keyword evidence="6 13" id="KW-0732">Signal</keyword>
<feature type="domain" description="Leucine-rich repeat-containing N-terminal plant-type" evidence="14">
    <location>
        <begin position="29"/>
        <end position="83"/>
    </location>
</feature>
<dbReference type="Gene3D" id="3.80.10.10">
    <property type="entry name" value="Ribonuclease Inhibitor"/>
    <property type="match status" value="4"/>
</dbReference>
<dbReference type="Proteomes" id="UP000087766">
    <property type="component" value="Chromosome 6"/>
</dbReference>
<dbReference type="GeneID" id="106764254"/>
<dbReference type="PRINTS" id="PR00019">
    <property type="entry name" value="LEURICHRPT"/>
</dbReference>
<evidence type="ECO:0000256" key="4">
    <source>
        <dbReference type="ARBA" id="ARBA00022614"/>
    </source>
</evidence>
<evidence type="ECO:0000256" key="6">
    <source>
        <dbReference type="ARBA" id="ARBA00022729"/>
    </source>
</evidence>
<evidence type="ECO:0000256" key="5">
    <source>
        <dbReference type="ARBA" id="ARBA00022692"/>
    </source>
</evidence>
<name>A0A1S3UD89_VIGRR</name>
<reference evidence="15" key="1">
    <citation type="journal article" date="2014" name="Nat. Commun.">
        <title>Genome sequence of mungbean and insights into evolution within Vigna species.</title>
        <authorList>
            <person name="Kang Y.J."/>
            <person name="Kim S.K."/>
            <person name="Kim M.Y."/>
            <person name="Lestari P."/>
            <person name="Kim K.H."/>
            <person name="Ha B.K."/>
            <person name="Jun T.H."/>
            <person name="Hwang W.J."/>
            <person name="Lee T."/>
            <person name="Lee J."/>
            <person name="Shim S."/>
            <person name="Yoon M.Y."/>
            <person name="Jang Y.E."/>
            <person name="Han K.S."/>
            <person name="Taeprayoon P."/>
            <person name="Yoon N."/>
            <person name="Somta P."/>
            <person name="Tanya P."/>
            <person name="Kim K.S."/>
            <person name="Gwag J.G."/>
            <person name="Moon J.K."/>
            <person name="Lee Y.H."/>
            <person name="Park B.S."/>
            <person name="Bombarely A."/>
            <person name="Doyle J.J."/>
            <person name="Jackson S.A."/>
            <person name="Schafleitner R."/>
            <person name="Srinives P."/>
            <person name="Varshney R.K."/>
            <person name="Lee S.H."/>
        </authorList>
    </citation>
    <scope>NUCLEOTIDE SEQUENCE [LARGE SCALE GENOMIC DNA]</scope>
    <source>
        <strain evidence="15">cv. VC1973A</strain>
    </source>
</reference>
<dbReference type="PANTHER" id="PTHR48061">
    <property type="entry name" value="LEUCINE-RICH REPEAT RECEPTOR PROTEIN KINASE EMS1-LIKE-RELATED"/>
    <property type="match status" value="1"/>
</dbReference>
<keyword evidence="3" id="KW-1003">Cell membrane</keyword>
<proteinExistence type="inferred from homology"/>
<evidence type="ECO:0000313" key="15">
    <source>
        <dbReference type="Proteomes" id="UP000087766"/>
    </source>
</evidence>
<feature type="transmembrane region" description="Helical" evidence="12">
    <location>
        <begin position="891"/>
        <end position="913"/>
    </location>
</feature>
<dbReference type="GO" id="GO:0005886">
    <property type="term" value="C:plasma membrane"/>
    <property type="evidence" value="ECO:0007669"/>
    <property type="project" value="UniProtKB-SubCell"/>
</dbReference>
<keyword evidence="8 12" id="KW-1133">Transmembrane helix</keyword>
<reference evidence="16" key="2">
    <citation type="submission" date="2025-08" db="UniProtKB">
        <authorList>
            <consortium name="RefSeq"/>
        </authorList>
    </citation>
    <scope>IDENTIFICATION</scope>
    <source>
        <tissue evidence="16">Leaf</tissue>
    </source>
</reference>
<dbReference type="KEGG" id="vra:106764254"/>
<evidence type="ECO:0000256" key="3">
    <source>
        <dbReference type="ARBA" id="ARBA00022475"/>
    </source>
</evidence>
<protein>
    <submittedName>
        <fullName evidence="16">Receptor-like protein 12</fullName>
    </submittedName>
</protein>
<dbReference type="SMART" id="SM00365">
    <property type="entry name" value="LRR_SD22"/>
    <property type="match status" value="7"/>
</dbReference>
<dbReference type="PANTHER" id="PTHR48061:SF46">
    <property type="entry name" value="LEUCINE-RICH REPEAT-CONTAINING N-TERMINAL PLANT-TYPE DOMAIN-CONTAINING PROTEIN"/>
    <property type="match status" value="1"/>
</dbReference>
<dbReference type="InterPro" id="IPR001611">
    <property type="entry name" value="Leu-rich_rpt"/>
</dbReference>
<feature type="signal peptide" evidence="13">
    <location>
        <begin position="1"/>
        <end position="24"/>
    </location>
</feature>